<dbReference type="STRING" id="1353528.DT23_03095"/>
<dbReference type="InterPro" id="IPR020459">
    <property type="entry name" value="AMP-binding"/>
</dbReference>
<dbReference type="Proteomes" id="UP000027471">
    <property type="component" value="Unassembled WGS sequence"/>
</dbReference>
<dbReference type="EMBL" id="AUNB01000018">
    <property type="protein sequence ID" value="KEO60489.1"/>
    <property type="molecule type" value="Genomic_DNA"/>
</dbReference>
<gene>
    <name evidence="2" type="ORF">DT23_03095</name>
</gene>
<sequence length="83" mass="9028">MVRAHSANKCHGPDDLAWLFYTSGTTGRPKGVQITHGMLAATSLCYPLDVDPVAHEDGAFRPAFRANLWSGRMPDGDLGPFTR</sequence>
<organism evidence="2 3">
    <name type="scientific">Thioclava indica</name>
    <dbReference type="NCBI Taxonomy" id="1353528"/>
    <lineage>
        <taxon>Bacteria</taxon>
        <taxon>Pseudomonadati</taxon>
        <taxon>Pseudomonadota</taxon>
        <taxon>Alphaproteobacteria</taxon>
        <taxon>Rhodobacterales</taxon>
        <taxon>Paracoccaceae</taxon>
        <taxon>Thioclava</taxon>
    </lineage>
</organism>
<comment type="caution">
    <text evidence="2">The sequence shown here is derived from an EMBL/GenBank/DDBJ whole genome shotgun (WGS) entry which is preliminary data.</text>
</comment>
<dbReference type="SUPFAM" id="SSF56801">
    <property type="entry name" value="Acetyl-CoA synthetase-like"/>
    <property type="match status" value="1"/>
</dbReference>
<keyword evidence="3" id="KW-1185">Reference proteome</keyword>
<dbReference type="Pfam" id="PF00501">
    <property type="entry name" value="AMP-binding"/>
    <property type="match status" value="1"/>
</dbReference>
<protein>
    <recommendedName>
        <fullName evidence="1">AMP-dependent synthetase/ligase domain-containing protein</fullName>
    </recommendedName>
</protein>
<reference evidence="2 3" key="1">
    <citation type="journal article" date="2015" name="Antonie Van Leeuwenhoek">
        <title>Thioclava indica sp. nov., isolated from surface seawater of the Indian Ocean.</title>
        <authorList>
            <person name="Liu Y."/>
            <person name="Lai Q."/>
            <person name="Du J."/>
            <person name="Xu H."/>
            <person name="Jiang L."/>
            <person name="Shao Z."/>
        </authorList>
    </citation>
    <scope>NUCLEOTIDE SEQUENCE [LARGE SCALE GENOMIC DNA]</scope>
    <source>
        <strain evidence="2 3">DT23-4</strain>
    </source>
</reference>
<dbReference type="eggNOG" id="COG0318">
    <property type="taxonomic scope" value="Bacteria"/>
</dbReference>
<dbReference type="PRINTS" id="PR00154">
    <property type="entry name" value="AMPBINDING"/>
</dbReference>
<accession>A0A074JVH5</accession>
<proteinExistence type="predicted"/>
<dbReference type="InterPro" id="IPR000873">
    <property type="entry name" value="AMP-dep_synth/lig_dom"/>
</dbReference>
<dbReference type="InterPro" id="IPR020845">
    <property type="entry name" value="AMP-binding_CS"/>
</dbReference>
<dbReference type="AlphaFoldDB" id="A0A074JVH5"/>
<dbReference type="PROSITE" id="PS00455">
    <property type="entry name" value="AMP_BINDING"/>
    <property type="match status" value="1"/>
</dbReference>
<evidence type="ECO:0000259" key="1">
    <source>
        <dbReference type="Pfam" id="PF00501"/>
    </source>
</evidence>
<dbReference type="Gene3D" id="3.40.50.980">
    <property type="match status" value="1"/>
</dbReference>
<evidence type="ECO:0000313" key="3">
    <source>
        <dbReference type="Proteomes" id="UP000027471"/>
    </source>
</evidence>
<feature type="domain" description="AMP-dependent synthetase/ligase" evidence="1">
    <location>
        <begin position="9"/>
        <end position="44"/>
    </location>
</feature>
<evidence type="ECO:0000313" key="2">
    <source>
        <dbReference type="EMBL" id="KEO60489.1"/>
    </source>
</evidence>
<name>A0A074JVH5_9RHOB</name>